<evidence type="ECO:0000256" key="4">
    <source>
        <dbReference type="ARBA" id="ARBA00025782"/>
    </source>
</evidence>
<dbReference type="RefSeq" id="WP_146599347.1">
    <property type="nucleotide sequence ID" value="NZ_SJPY01000002.1"/>
</dbReference>
<keyword evidence="9" id="KW-1185">Reference proteome</keyword>
<keyword evidence="5" id="KW-0175">Coiled coil</keyword>
<evidence type="ECO:0000256" key="6">
    <source>
        <dbReference type="SAM" id="SignalP"/>
    </source>
</evidence>
<dbReference type="InterPro" id="IPR036249">
    <property type="entry name" value="Thioredoxin-like_sf"/>
</dbReference>
<dbReference type="OrthoDB" id="288837at2"/>
<evidence type="ECO:0000256" key="3">
    <source>
        <dbReference type="ARBA" id="ARBA00023027"/>
    </source>
</evidence>
<dbReference type="PROSITE" id="PS51257">
    <property type="entry name" value="PROKAR_LIPOPROTEIN"/>
    <property type="match status" value="1"/>
</dbReference>
<evidence type="ECO:0000256" key="5">
    <source>
        <dbReference type="SAM" id="Coils"/>
    </source>
</evidence>
<dbReference type="AlphaFoldDB" id="A0A5C6EA70"/>
<dbReference type="Proteomes" id="UP000315471">
    <property type="component" value="Unassembled WGS sequence"/>
</dbReference>
<dbReference type="InterPro" id="IPR013766">
    <property type="entry name" value="Thioredoxin_domain"/>
</dbReference>
<name>A0A5C6EA70_9BACT</name>
<dbReference type="Pfam" id="PF13385">
    <property type="entry name" value="Laminin_G_3"/>
    <property type="match status" value="1"/>
</dbReference>
<evidence type="ECO:0000256" key="1">
    <source>
        <dbReference type="ARBA" id="ARBA00022737"/>
    </source>
</evidence>
<feature type="domain" description="Thioredoxin" evidence="7">
    <location>
        <begin position="34"/>
        <end position="204"/>
    </location>
</feature>
<feature type="signal peptide" evidence="6">
    <location>
        <begin position="1"/>
        <end position="25"/>
    </location>
</feature>
<dbReference type="PANTHER" id="PTHR13871">
    <property type="entry name" value="THIOREDOXIN"/>
    <property type="match status" value="1"/>
</dbReference>
<proteinExistence type="inferred from homology"/>
<dbReference type="InterPro" id="IPR012336">
    <property type="entry name" value="Thioredoxin-like_fold"/>
</dbReference>
<dbReference type="EMBL" id="SJPY01000002">
    <property type="protein sequence ID" value="TWU44386.1"/>
    <property type="molecule type" value="Genomic_DNA"/>
</dbReference>
<dbReference type="Pfam" id="PF13905">
    <property type="entry name" value="Thioredoxin_8"/>
    <property type="match status" value="1"/>
</dbReference>
<keyword evidence="3" id="KW-0520">NAD</keyword>
<accession>A0A5C6EA70</accession>
<protein>
    <submittedName>
        <fullName evidence="8">Thiol-disulfide oxidoreductase</fullName>
    </submittedName>
</protein>
<dbReference type="SUPFAM" id="SSF49899">
    <property type="entry name" value="Concanavalin A-like lectins/glucanases"/>
    <property type="match status" value="1"/>
</dbReference>
<keyword evidence="1" id="KW-0677">Repeat</keyword>
<keyword evidence="6" id="KW-0732">Signal</keyword>
<dbReference type="Gene3D" id="2.60.120.200">
    <property type="match status" value="1"/>
</dbReference>
<sequence length="461" mass="51833" precursor="true">MKKAQYNSVTKILPILFSCGLIVFAASSCKKNESERALEKPDVTIQTSDKTISDWASFFPDGLMDSDGVDVPLERLEGKLVGLYFSASWCAPCHLFSPHLIEFQDQYKEHFEVVLVGRDGVKEKQLEYMKEYDMPFPTTKWANGKNTQSNNLKDKYKATSIPRLVILSSEGQLVIDNAREAIQSTPEDVAELFTNKRKLDELVAANAKILAKQANEAQIELQNKIQTYTRALQEKFPPLDEGHKTTQIAHYTFDSTADDSLEESPAFTLENTTYEDGALNLNGHYFPRDGGYRASLSLADLLYTQFSIGQEFLIREHADVASKSTTIVVGGRSFRWFGLRCNQDGKIELFLNNGRFAHTLSGAEVSLNEWNRVLTSVDLYEGVVKIWFNGKLLPEVKIPEDFILDVIASQAIERDKNFHFTNHSTSETLDGLVDDVVIYDGSLSDTEIVQEAASFGSRWSN</sequence>
<gene>
    <name evidence="8" type="ORF">Q31b_19220</name>
</gene>
<evidence type="ECO:0000313" key="8">
    <source>
        <dbReference type="EMBL" id="TWU44386.1"/>
    </source>
</evidence>
<dbReference type="PANTHER" id="PTHR13871:SF96">
    <property type="entry name" value="THIOREDOXIN DOMAIN-CONTAINING PROTEIN"/>
    <property type="match status" value="1"/>
</dbReference>
<dbReference type="InterPro" id="IPR052259">
    <property type="entry name" value="Nucleoredoxin-like"/>
</dbReference>
<dbReference type="PROSITE" id="PS51352">
    <property type="entry name" value="THIOREDOXIN_2"/>
    <property type="match status" value="1"/>
</dbReference>
<evidence type="ECO:0000259" key="7">
    <source>
        <dbReference type="PROSITE" id="PS51352"/>
    </source>
</evidence>
<reference evidence="8 9" key="1">
    <citation type="submission" date="2019-02" db="EMBL/GenBank/DDBJ databases">
        <title>Deep-cultivation of Planctomycetes and their phenomic and genomic characterization uncovers novel biology.</title>
        <authorList>
            <person name="Wiegand S."/>
            <person name="Jogler M."/>
            <person name="Boedeker C."/>
            <person name="Pinto D."/>
            <person name="Vollmers J."/>
            <person name="Rivas-Marin E."/>
            <person name="Kohn T."/>
            <person name="Peeters S.H."/>
            <person name="Heuer A."/>
            <person name="Rast P."/>
            <person name="Oberbeckmann S."/>
            <person name="Bunk B."/>
            <person name="Jeske O."/>
            <person name="Meyerdierks A."/>
            <person name="Storesund J.E."/>
            <person name="Kallscheuer N."/>
            <person name="Luecker S."/>
            <person name="Lage O.M."/>
            <person name="Pohl T."/>
            <person name="Merkel B.J."/>
            <person name="Hornburger P."/>
            <person name="Mueller R.-W."/>
            <person name="Bruemmer F."/>
            <person name="Labrenz M."/>
            <person name="Spormann A.M."/>
            <person name="Op Den Camp H."/>
            <person name="Overmann J."/>
            <person name="Amann R."/>
            <person name="Jetten M.S.M."/>
            <person name="Mascher T."/>
            <person name="Medema M.H."/>
            <person name="Devos D.P."/>
            <person name="Kaster A.-K."/>
            <person name="Ovreas L."/>
            <person name="Rohde M."/>
            <person name="Galperin M.Y."/>
            <person name="Jogler C."/>
        </authorList>
    </citation>
    <scope>NUCLEOTIDE SEQUENCE [LARGE SCALE GENOMIC DNA]</scope>
    <source>
        <strain evidence="8 9">Q31b</strain>
    </source>
</reference>
<evidence type="ECO:0000313" key="9">
    <source>
        <dbReference type="Proteomes" id="UP000315471"/>
    </source>
</evidence>
<dbReference type="GO" id="GO:0016491">
    <property type="term" value="F:oxidoreductase activity"/>
    <property type="evidence" value="ECO:0007669"/>
    <property type="project" value="UniProtKB-KW"/>
</dbReference>
<dbReference type="InterPro" id="IPR013320">
    <property type="entry name" value="ConA-like_dom_sf"/>
</dbReference>
<comment type="caution">
    <text evidence="8">The sequence shown here is derived from an EMBL/GenBank/DDBJ whole genome shotgun (WGS) entry which is preliminary data.</text>
</comment>
<feature type="coiled-coil region" evidence="5">
    <location>
        <begin position="204"/>
        <end position="234"/>
    </location>
</feature>
<comment type="similarity">
    <text evidence="4">Belongs to the nucleoredoxin family.</text>
</comment>
<keyword evidence="2" id="KW-0560">Oxidoreductase</keyword>
<organism evidence="8 9">
    <name type="scientific">Novipirellula aureliae</name>
    <dbReference type="NCBI Taxonomy" id="2527966"/>
    <lineage>
        <taxon>Bacteria</taxon>
        <taxon>Pseudomonadati</taxon>
        <taxon>Planctomycetota</taxon>
        <taxon>Planctomycetia</taxon>
        <taxon>Pirellulales</taxon>
        <taxon>Pirellulaceae</taxon>
        <taxon>Novipirellula</taxon>
    </lineage>
</organism>
<feature type="chain" id="PRO_5023089149" evidence="6">
    <location>
        <begin position="26"/>
        <end position="461"/>
    </location>
</feature>
<dbReference type="Gene3D" id="3.40.30.10">
    <property type="entry name" value="Glutaredoxin"/>
    <property type="match status" value="1"/>
</dbReference>
<dbReference type="SUPFAM" id="SSF52833">
    <property type="entry name" value="Thioredoxin-like"/>
    <property type="match status" value="1"/>
</dbReference>
<evidence type="ECO:0000256" key="2">
    <source>
        <dbReference type="ARBA" id="ARBA00023002"/>
    </source>
</evidence>